<evidence type="ECO:0000256" key="1">
    <source>
        <dbReference type="SAM" id="MobiDB-lite"/>
    </source>
</evidence>
<evidence type="ECO:0000313" key="3">
    <source>
        <dbReference type="EMBL" id="SVB35563.1"/>
    </source>
</evidence>
<accession>A0A382DD51</accession>
<dbReference type="AlphaFoldDB" id="A0A382DD51"/>
<feature type="compositionally biased region" description="Basic and acidic residues" evidence="1">
    <location>
        <begin position="19"/>
        <end position="35"/>
    </location>
</feature>
<gene>
    <name evidence="3" type="ORF">METZ01_LOCUS188417</name>
</gene>
<evidence type="ECO:0000259" key="2">
    <source>
        <dbReference type="PROSITE" id="PS51123"/>
    </source>
</evidence>
<proteinExistence type="predicted"/>
<sequence>RATNRRVEIKILKAMEVAKDEAQKAKQKATDEKKPGTSTESPPSKELPRKPA</sequence>
<dbReference type="EMBL" id="UINC01038482">
    <property type="protein sequence ID" value="SVB35563.1"/>
    <property type="molecule type" value="Genomic_DNA"/>
</dbReference>
<feature type="region of interest" description="Disordered" evidence="1">
    <location>
        <begin position="19"/>
        <end position="52"/>
    </location>
</feature>
<dbReference type="InterPro" id="IPR006665">
    <property type="entry name" value="OmpA-like"/>
</dbReference>
<organism evidence="3">
    <name type="scientific">marine metagenome</name>
    <dbReference type="NCBI Taxonomy" id="408172"/>
    <lineage>
        <taxon>unclassified sequences</taxon>
        <taxon>metagenomes</taxon>
        <taxon>ecological metagenomes</taxon>
    </lineage>
</organism>
<protein>
    <recommendedName>
        <fullName evidence="2">OmpA-like domain-containing protein</fullName>
    </recommendedName>
</protein>
<name>A0A382DD51_9ZZZZ</name>
<reference evidence="3" key="1">
    <citation type="submission" date="2018-05" db="EMBL/GenBank/DDBJ databases">
        <authorList>
            <person name="Lanie J.A."/>
            <person name="Ng W.-L."/>
            <person name="Kazmierczak K.M."/>
            <person name="Andrzejewski T.M."/>
            <person name="Davidsen T.M."/>
            <person name="Wayne K.J."/>
            <person name="Tettelin H."/>
            <person name="Glass J.I."/>
            <person name="Rusch D."/>
            <person name="Podicherti R."/>
            <person name="Tsui H.-C.T."/>
            <person name="Winkler M.E."/>
        </authorList>
    </citation>
    <scope>NUCLEOTIDE SEQUENCE</scope>
</reference>
<feature type="domain" description="OmpA-like" evidence="2">
    <location>
        <begin position="1"/>
        <end position="15"/>
    </location>
</feature>
<dbReference type="PROSITE" id="PS51123">
    <property type="entry name" value="OMPA_2"/>
    <property type="match status" value="1"/>
</dbReference>
<feature type="non-terminal residue" evidence="3">
    <location>
        <position position="1"/>
    </location>
</feature>